<dbReference type="AlphaFoldDB" id="A0A3M7R290"/>
<sequence length="352" mass="41941">MKFYKETKAKITEFIKKLNIKGKKAFEIRKKALEIFPENLVPKLGAIRARIYRLKKKNQIECSDGFKGAREISLEIRRLIIYLQLSQKLQTKEFKVKIDMGYVWRRARAMPNLNLTKKRQRKEFANRYISYSFKNFVLADETKIEINTFPLYHFRQKTSKPVCVGTREKSSLKINILAAISYKGPTRFCLFTNNLNQYSYKYILDFYLKPYMISNFNEEELESCYLIQDNDPKHTSNLCPEFLRENRINWLKTPANSADFNPIEMLWSDLKSYVRKKQCRNLSELTETIRSYERNLNAEKCTKYVRNLKKVLNIVADKGGDWSNQMNRNFFLIKRKKIKLTNSRTLKIFLII</sequence>
<proteinExistence type="predicted"/>
<dbReference type="Proteomes" id="UP000276133">
    <property type="component" value="Unassembled WGS sequence"/>
</dbReference>
<dbReference type="EMBL" id="REGN01004392">
    <property type="protein sequence ID" value="RNA17707.1"/>
    <property type="molecule type" value="Genomic_DNA"/>
</dbReference>
<organism evidence="3 4">
    <name type="scientific">Brachionus plicatilis</name>
    <name type="common">Marine rotifer</name>
    <name type="synonym">Brachionus muelleri</name>
    <dbReference type="NCBI Taxonomy" id="10195"/>
    <lineage>
        <taxon>Eukaryota</taxon>
        <taxon>Metazoa</taxon>
        <taxon>Spiralia</taxon>
        <taxon>Gnathifera</taxon>
        <taxon>Rotifera</taxon>
        <taxon>Eurotatoria</taxon>
        <taxon>Monogononta</taxon>
        <taxon>Pseudotrocha</taxon>
        <taxon>Ploima</taxon>
        <taxon>Brachionidae</taxon>
        <taxon>Brachionus</taxon>
    </lineage>
</organism>
<dbReference type="STRING" id="10195.A0A3M7R290"/>
<keyword evidence="4" id="KW-1185">Reference proteome</keyword>
<dbReference type="Pfam" id="PF13358">
    <property type="entry name" value="DDE_3"/>
    <property type="match status" value="1"/>
</dbReference>
<dbReference type="GO" id="GO:0003676">
    <property type="term" value="F:nucleic acid binding"/>
    <property type="evidence" value="ECO:0007669"/>
    <property type="project" value="InterPro"/>
</dbReference>
<gene>
    <name evidence="3" type="ORF">BpHYR1_054504</name>
</gene>
<dbReference type="OrthoDB" id="7617040at2759"/>
<comment type="caution">
    <text evidence="3">The sequence shown here is derived from an EMBL/GenBank/DDBJ whole genome shotgun (WGS) entry which is preliminary data.</text>
</comment>
<dbReference type="InterPro" id="IPR036397">
    <property type="entry name" value="RNaseH_sf"/>
</dbReference>
<evidence type="ECO:0000313" key="3">
    <source>
        <dbReference type="EMBL" id="RNA17707.1"/>
    </source>
</evidence>
<keyword evidence="1" id="KW-0175">Coiled coil</keyword>
<protein>
    <submittedName>
        <fullName evidence="3">Transposable element Tcb2 transposase</fullName>
    </submittedName>
</protein>
<name>A0A3M7R290_BRAPC</name>
<evidence type="ECO:0000256" key="1">
    <source>
        <dbReference type="SAM" id="Coils"/>
    </source>
</evidence>
<evidence type="ECO:0000259" key="2">
    <source>
        <dbReference type="Pfam" id="PF13358"/>
    </source>
</evidence>
<reference evidence="3 4" key="1">
    <citation type="journal article" date="2018" name="Sci. Rep.">
        <title>Genomic signatures of local adaptation to the degree of environmental predictability in rotifers.</title>
        <authorList>
            <person name="Franch-Gras L."/>
            <person name="Hahn C."/>
            <person name="Garcia-Roger E.M."/>
            <person name="Carmona M.J."/>
            <person name="Serra M."/>
            <person name="Gomez A."/>
        </authorList>
    </citation>
    <scope>NUCLEOTIDE SEQUENCE [LARGE SCALE GENOMIC DNA]</scope>
    <source>
        <strain evidence="3">HYR1</strain>
    </source>
</reference>
<dbReference type="Gene3D" id="3.30.420.10">
    <property type="entry name" value="Ribonuclease H-like superfamily/Ribonuclease H"/>
    <property type="match status" value="1"/>
</dbReference>
<feature type="domain" description="Tc1-like transposase DDE" evidence="2">
    <location>
        <begin position="136"/>
        <end position="285"/>
    </location>
</feature>
<accession>A0A3M7R290</accession>
<feature type="coiled-coil region" evidence="1">
    <location>
        <begin position="275"/>
        <end position="302"/>
    </location>
</feature>
<evidence type="ECO:0000313" key="4">
    <source>
        <dbReference type="Proteomes" id="UP000276133"/>
    </source>
</evidence>
<dbReference type="InterPro" id="IPR038717">
    <property type="entry name" value="Tc1-like_DDE_dom"/>
</dbReference>